<evidence type="ECO:0000313" key="2">
    <source>
        <dbReference type="Proteomes" id="UP001209878"/>
    </source>
</evidence>
<proteinExistence type="predicted"/>
<reference evidence="1" key="1">
    <citation type="journal article" date="2023" name="Mol. Biol. Evol.">
        <title>Third-Generation Sequencing Reveals the Adaptive Role of the Epigenome in Three Deep-Sea Polychaetes.</title>
        <authorList>
            <person name="Perez M."/>
            <person name="Aroh O."/>
            <person name="Sun Y."/>
            <person name="Lan Y."/>
            <person name="Juniper S.K."/>
            <person name="Young C.R."/>
            <person name="Angers B."/>
            <person name="Qian P.Y."/>
        </authorList>
    </citation>
    <scope>NUCLEOTIDE SEQUENCE</scope>
    <source>
        <strain evidence="1">R07B-5</strain>
    </source>
</reference>
<sequence length="113" mass="13129">MMAEDVRNQWTVMPLGSVNLETVGVGSRTRTMPDLRMRRLGSVPTRPSPQPTELMEFPSQRKRADIFRRISTQENAATYRLRRHVTQHVTFPTRWKSAAPPGTRRKKMYVVFS</sequence>
<dbReference type="AlphaFoldDB" id="A0AAD9KVQ0"/>
<keyword evidence="2" id="KW-1185">Reference proteome</keyword>
<organism evidence="1 2">
    <name type="scientific">Ridgeia piscesae</name>
    <name type="common">Tubeworm</name>
    <dbReference type="NCBI Taxonomy" id="27915"/>
    <lineage>
        <taxon>Eukaryota</taxon>
        <taxon>Metazoa</taxon>
        <taxon>Spiralia</taxon>
        <taxon>Lophotrochozoa</taxon>
        <taxon>Annelida</taxon>
        <taxon>Polychaeta</taxon>
        <taxon>Sedentaria</taxon>
        <taxon>Canalipalpata</taxon>
        <taxon>Sabellida</taxon>
        <taxon>Siboglinidae</taxon>
        <taxon>Ridgeia</taxon>
    </lineage>
</organism>
<protein>
    <submittedName>
        <fullName evidence="1">Uncharacterized protein</fullName>
    </submittedName>
</protein>
<accession>A0AAD9KVQ0</accession>
<name>A0AAD9KVQ0_RIDPI</name>
<dbReference type="EMBL" id="JAODUO010000582">
    <property type="protein sequence ID" value="KAK2177750.1"/>
    <property type="molecule type" value="Genomic_DNA"/>
</dbReference>
<evidence type="ECO:0000313" key="1">
    <source>
        <dbReference type="EMBL" id="KAK2177750.1"/>
    </source>
</evidence>
<gene>
    <name evidence="1" type="ORF">NP493_582g03065</name>
</gene>
<dbReference type="Proteomes" id="UP001209878">
    <property type="component" value="Unassembled WGS sequence"/>
</dbReference>
<comment type="caution">
    <text evidence="1">The sequence shown here is derived from an EMBL/GenBank/DDBJ whole genome shotgun (WGS) entry which is preliminary data.</text>
</comment>